<name>V5RAX8_ACIBA</name>
<evidence type="ECO:0000256" key="5">
    <source>
        <dbReference type="PROSITE-ProRule" id="PRU00277"/>
    </source>
</evidence>
<sequence>MIILEPFMSKALPIAVAVVLGGAALVPVYYATQHPTTEVGRKADKNASPIQKISYVLGYEVAQQTPPELDTKAFVQGIHDARNKQPSAYTQEDLKAAVAAYEKELQQKMQHQDKPEQAGTATDSADAQFLAENKTKAGVKTTASGLQYIITKEGTGKQPTAQSIVKVHYEGRLINGQVFDSSYKRGQPVEFPLNQVIPGWTEGLQLMKEGGKATFFIPSNLAYGPQELPGIPANSTLIFDVELISVK</sequence>
<dbReference type="InterPro" id="IPR036944">
    <property type="entry name" value="PPIase_FKBP_N_sf"/>
</dbReference>
<dbReference type="GO" id="GO:0003755">
    <property type="term" value="F:peptidyl-prolyl cis-trans isomerase activity"/>
    <property type="evidence" value="ECO:0007669"/>
    <property type="project" value="UniProtKB-UniRule"/>
</dbReference>
<comment type="catalytic activity">
    <reaction evidence="1 5 6">
        <text>[protein]-peptidylproline (omega=180) = [protein]-peptidylproline (omega=0)</text>
        <dbReference type="Rhea" id="RHEA:16237"/>
        <dbReference type="Rhea" id="RHEA-COMP:10747"/>
        <dbReference type="Rhea" id="RHEA-COMP:10748"/>
        <dbReference type="ChEBI" id="CHEBI:83833"/>
        <dbReference type="ChEBI" id="CHEBI:83834"/>
        <dbReference type="EC" id="5.2.1.8"/>
    </reaction>
</comment>
<dbReference type="InterPro" id="IPR000774">
    <property type="entry name" value="PPIase_FKBP_N"/>
</dbReference>
<dbReference type="InterPro" id="IPR046357">
    <property type="entry name" value="PPIase_dom_sf"/>
</dbReference>
<evidence type="ECO:0000256" key="1">
    <source>
        <dbReference type="ARBA" id="ARBA00000971"/>
    </source>
</evidence>
<proteinExistence type="inferred from homology"/>
<keyword evidence="4 5" id="KW-0413">Isomerase</keyword>
<evidence type="ECO:0000259" key="7">
    <source>
        <dbReference type="PROSITE" id="PS50059"/>
    </source>
</evidence>
<dbReference type="GO" id="GO:0006457">
    <property type="term" value="P:protein folding"/>
    <property type="evidence" value="ECO:0007669"/>
    <property type="project" value="InterPro"/>
</dbReference>
<evidence type="ECO:0000256" key="6">
    <source>
        <dbReference type="RuleBase" id="RU003915"/>
    </source>
</evidence>
<dbReference type="InterPro" id="IPR001179">
    <property type="entry name" value="PPIase_FKBP_dom"/>
</dbReference>
<organism evidence="8">
    <name type="scientific">Acinetobacter baumannii</name>
    <dbReference type="NCBI Taxonomy" id="470"/>
    <lineage>
        <taxon>Bacteria</taxon>
        <taxon>Pseudomonadati</taxon>
        <taxon>Pseudomonadota</taxon>
        <taxon>Gammaproteobacteria</taxon>
        <taxon>Moraxellales</taxon>
        <taxon>Moraxellaceae</taxon>
        <taxon>Acinetobacter</taxon>
        <taxon>Acinetobacter calcoaceticus/baumannii complex</taxon>
    </lineage>
</organism>
<evidence type="ECO:0000256" key="4">
    <source>
        <dbReference type="ARBA" id="ARBA00023235"/>
    </source>
</evidence>
<reference evidence="8" key="1">
    <citation type="journal article" date="2013" name="PLoS ONE">
        <title>Diversity in the major polysaccharide antigen of Acinetobacter baumannii assessed by DNA sequencing, and development of a molecular serotyping scheme.</title>
        <authorList>
            <person name="Hu D."/>
            <person name="Liu B."/>
            <person name="Dijkshoorn L."/>
            <person name="Wang L."/>
            <person name="Reeves P.R."/>
        </authorList>
    </citation>
    <scope>NUCLEOTIDE SEQUENCE</scope>
    <source>
        <strain evidence="8">LUH5545</strain>
    </source>
</reference>
<comment type="similarity">
    <text evidence="2 6">Belongs to the FKBP-type PPIase family.</text>
</comment>
<feature type="domain" description="PPIase FKBP-type" evidence="7">
    <location>
        <begin position="162"/>
        <end position="247"/>
    </location>
</feature>
<evidence type="ECO:0000313" key="8">
    <source>
        <dbReference type="EMBL" id="AHB32451.1"/>
    </source>
</evidence>
<dbReference type="PANTHER" id="PTHR43811">
    <property type="entry name" value="FKBP-TYPE PEPTIDYL-PROLYL CIS-TRANS ISOMERASE FKPA"/>
    <property type="match status" value="1"/>
</dbReference>
<dbReference type="Gene3D" id="1.10.287.460">
    <property type="entry name" value="Peptidyl-prolyl cis-trans isomerase, FKBP-type, N-terminal domain"/>
    <property type="match status" value="1"/>
</dbReference>
<dbReference type="FunFam" id="3.10.50.40:FF:000006">
    <property type="entry name" value="Peptidyl-prolyl cis-trans isomerase"/>
    <property type="match status" value="1"/>
</dbReference>
<dbReference type="AlphaFoldDB" id="V5RAX8"/>
<dbReference type="EC" id="5.2.1.8" evidence="6"/>
<dbReference type="Pfam" id="PF00254">
    <property type="entry name" value="FKBP_C"/>
    <property type="match status" value="1"/>
</dbReference>
<gene>
    <name evidence="8" type="primary">fkpA</name>
</gene>
<protein>
    <recommendedName>
        <fullName evidence="6">Peptidyl-prolyl cis-trans isomerase</fullName>
        <ecNumber evidence="6">5.2.1.8</ecNumber>
    </recommendedName>
</protein>
<keyword evidence="3 5" id="KW-0697">Rotamase</keyword>
<dbReference type="EMBL" id="KC526904">
    <property type="protein sequence ID" value="AHB32451.1"/>
    <property type="molecule type" value="Genomic_DNA"/>
</dbReference>
<dbReference type="SUPFAM" id="SSF54534">
    <property type="entry name" value="FKBP-like"/>
    <property type="match status" value="1"/>
</dbReference>
<reference evidence="8" key="2">
    <citation type="journal article" date="2017" name="Int. J. Biol. Macromol.">
        <title>Acinetobacter baumannii K11 and K83 capsular polysaccharides have the same 6-deoxy-l-talose-containing pentasaccharide K units but different linkages between the K units.</title>
        <authorList>
            <person name="Kenyon J.J."/>
            <person name="Shashkov A.S."/>
            <person name="Senchenkova S.N."/>
            <person name="Shneider M.M."/>
            <person name="Liu B."/>
            <person name="Popova A.V."/>
            <person name="Arbatsky N.P."/>
            <person name="Miroshnikov K.A."/>
            <person name="Wang L."/>
            <person name="Knirel Y.A."/>
            <person name="Hall R.M."/>
        </authorList>
    </citation>
    <scope>NUCLEOTIDE SEQUENCE</scope>
    <source>
        <strain evidence="8">LUH5545</strain>
    </source>
</reference>
<evidence type="ECO:0000256" key="3">
    <source>
        <dbReference type="ARBA" id="ARBA00023110"/>
    </source>
</evidence>
<dbReference type="PANTHER" id="PTHR43811:SF57">
    <property type="entry name" value="FKBP-TYPE PEPTIDYL-PROLYL CIS-TRANS ISOMERASE FKPA-RELATED"/>
    <property type="match status" value="1"/>
</dbReference>
<accession>V5RAX8</accession>
<dbReference type="Gene3D" id="3.10.50.40">
    <property type="match status" value="1"/>
</dbReference>
<dbReference type="Pfam" id="PF01346">
    <property type="entry name" value="FKBP_N"/>
    <property type="match status" value="1"/>
</dbReference>
<evidence type="ECO:0000256" key="2">
    <source>
        <dbReference type="ARBA" id="ARBA00006577"/>
    </source>
</evidence>
<dbReference type="PROSITE" id="PS50059">
    <property type="entry name" value="FKBP_PPIASE"/>
    <property type="match status" value="1"/>
</dbReference>